<organism evidence="2 3">
    <name type="scientific">Terrilactibacillus tamarindi</name>
    <dbReference type="NCBI Taxonomy" id="2599694"/>
    <lineage>
        <taxon>Bacteria</taxon>
        <taxon>Bacillati</taxon>
        <taxon>Bacillota</taxon>
        <taxon>Bacilli</taxon>
        <taxon>Bacillales</taxon>
        <taxon>Bacillaceae</taxon>
        <taxon>Terrilactibacillus</taxon>
    </lineage>
</organism>
<reference evidence="2 3" key="1">
    <citation type="submission" date="2019-11" db="EMBL/GenBank/DDBJ databases">
        <title>Terrilactibacillus tamarindus sp. nov. BCM23-1 isolated from bark of Tamarindus indica.</title>
        <authorList>
            <person name="Kingkaew E."/>
            <person name="Tanasupawat S."/>
        </authorList>
    </citation>
    <scope>NUCLEOTIDE SEQUENCE [LARGE SCALE GENOMIC DNA]</scope>
    <source>
        <strain evidence="2 3">BCM23-1</strain>
    </source>
</reference>
<protein>
    <recommendedName>
        <fullName evidence="4">DUF4829 domain-containing protein</fullName>
    </recommendedName>
</protein>
<accession>A0A6N8CLL8</accession>
<dbReference type="EMBL" id="WNHB01000002">
    <property type="protein sequence ID" value="MTT30701.1"/>
    <property type="molecule type" value="Genomic_DNA"/>
</dbReference>
<dbReference type="Gene3D" id="3.10.450.100">
    <property type="entry name" value="NTF2-like, domain 1"/>
    <property type="match status" value="1"/>
</dbReference>
<keyword evidence="1" id="KW-0812">Transmembrane</keyword>
<dbReference type="Proteomes" id="UP000440978">
    <property type="component" value="Unassembled WGS sequence"/>
</dbReference>
<dbReference type="InterPro" id="IPR032710">
    <property type="entry name" value="NTF2-like_dom_sf"/>
</dbReference>
<keyword evidence="1" id="KW-1133">Transmembrane helix</keyword>
<dbReference type="RefSeq" id="WP_155216143.1">
    <property type="nucleotide sequence ID" value="NZ_WNHB01000002.1"/>
</dbReference>
<proteinExistence type="predicted"/>
<gene>
    <name evidence="2" type="ORF">GMB86_01560</name>
</gene>
<evidence type="ECO:0008006" key="4">
    <source>
        <dbReference type="Google" id="ProtNLM"/>
    </source>
</evidence>
<evidence type="ECO:0000313" key="2">
    <source>
        <dbReference type="EMBL" id="MTT30701.1"/>
    </source>
</evidence>
<feature type="transmembrane region" description="Helical" evidence="1">
    <location>
        <begin position="7"/>
        <end position="27"/>
    </location>
</feature>
<dbReference type="AlphaFoldDB" id="A0A6N8CLL8"/>
<keyword evidence="3" id="KW-1185">Reference proteome</keyword>
<evidence type="ECO:0000313" key="3">
    <source>
        <dbReference type="Proteomes" id="UP000440978"/>
    </source>
</evidence>
<name>A0A6N8CLL8_9BACI</name>
<comment type="caution">
    <text evidence="2">The sequence shown here is derived from an EMBL/GenBank/DDBJ whole genome shotgun (WGS) entry which is preliminary data.</text>
</comment>
<evidence type="ECO:0000256" key="1">
    <source>
        <dbReference type="SAM" id="Phobius"/>
    </source>
</evidence>
<dbReference type="SUPFAM" id="SSF54427">
    <property type="entry name" value="NTF2-like"/>
    <property type="match status" value="1"/>
</dbReference>
<keyword evidence="1" id="KW-0472">Membrane</keyword>
<dbReference type="OrthoDB" id="2720594at2"/>
<sequence length="151" mass="18193">MNKSRRISFLFLVIFLITLSILIFYLIKTTAKHEAINTVKEFYREEQKGNFGTSWDLFHRSMHQHFTKDQYIQKRAHVFMQDFGSKSFDFTIGEVVHLKEWSYDKDESPIKDVYQISVSLTFHSVFGVFSLEQDVYVAKQKDEWRILWEYK</sequence>